<dbReference type="Proteomes" id="UP000054097">
    <property type="component" value="Unassembled WGS sequence"/>
</dbReference>
<feature type="compositionally biased region" description="Basic and acidic residues" evidence="4">
    <location>
        <begin position="1"/>
        <end position="12"/>
    </location>
</feature>
<dbReference type="InterPro" id="IPR036322">
    <property type="entry name" value="WD40_repeat_dom_sf"/>
</dbReference>
<protein>
    <submittedName>
        <fullName evidence="5">Uncharacterized protein</fullName>
    </submittedName>
</protein>
<dbReference type="EMBL" id="KN824292">
    <property type="protein sequence ID" value="KIM28634.1"/>
    <property type="molecule type" value="Genomic_DNA"/>
</dbReference>
<feature type="compositionally biased region" description="Acidic residues" evidence="4">
    <location>
        <begin position="74"/>
        <end position="84"/>
    </location>
</feature>
<dbReference type="PANTHER" id="PTHR22847:SF637">
    <property type="entry name" value="WD REPEAT DOMAIN 5B"/>
    <property type="match status" value="1"/>
</dbReference>
<evidence type="ECO:0000256" key="4">
    <source>
        <dbReference type="SAM" id="MobiDB-lite"/>
    </source>
</evidence>
<dbReference type="PROSITE" id="PS50082">
    <property type="entry name" value="WD_REPEATS_2"/>
    <property type="match status" value="1"/>
</dbReference>
<reference evidence="6" key="2">
    <citation type="submission" date="2015-01" db="EMBL/GenBank/DDBJ databases">
        <title>Evolutionary Origins and Diversification of the Mycorrhizal Mutualists.</title>
        <authorList>
            <consortium name="DOE Joint Genome Institute"/>
            <consortium name="Mycorrhizal Genomics Consortium"/>
            <person name="Kohler A."/>
            <person name="Kuo A."/>
            <person name="Nagy L.G."/>
            <person name="Floudas D."/>
            <person name="Copeland A."/>
            <person name="Barry K.W."/>
            <person name="Cichocki N."/>
            <person name="Veneault-Fourrey C."/>
            <person name="LaButti K."/>
            <person name="Lindquist E.A."/>
            <person name="Lipzen A."/>
            <person name="Lundell T."/>
            <person name="Morin E."/>
            <person name="Murat C."/>
            <person name="Riley R."/>
            <person name="Ohm R."/>
            <person name="Sun H."/>
            <person name="Tunlid A."/>
            <person name="Henrissat B."/>
            <person name="Grigoriev I.V."/>
            <person name="Hibbett D.S."/>
            <person name="Martin F."/>
        </authorList>
    </citation>
    <scope>NUCLEOTIDE SEQUENCE [LARGE SCALE GENOMIC DNA]</scope>
    <source>
        <strain evidence="6">MAFF 305830</strain>
    </source>
</reference>
<evidence type="ECO:0000256" key="3">
    <source>
        <dbReference type="PROSITE-ProRule" id="PRU00221"/>
    </source>
</evidence>
<keyword evidence="6" id="KW-1185">Reference proteome</keyword>
<dbReference type="AlphaFoldDB" id="A0A0C3B983"/>
<dbReference type="InterPro" id="IPR001680">
    <property type="entry name" value="WD40_rpt"/>
</dbReference>
<sequence length="645" mass="72732">MRYMREEDEARRQEHRKSGTSSINRRSRDPSGKPVQPTGILKKTGTSATFTDRMPSVSPPSPDLVDLIQGPWSESEDDRSDDDELRSNTIYNATKPKYHPDRDGYATPWDRRLWIEGHRPLGRYKKSDSIRGGDGAGRGGGTGGGVIAYVPVLFTILPVNQTTRAILQLFRLFGECQVLISFRRHTEQTLKKLRDVLNRMRMAPLQKPLDLRLNTVKMHVLHTHLVDSIKAKGPAQNTSTSFGEACHPQSKKDCRLTNQQENEFEVTIKIALRRQTIQKIRDRVDGEAETDQVARSTQRIESSIHVVFGSPDPRTTVGQLLQNLQIPEHLPPLDHGRLLTSLKTCLYHNSDVFKTGSMTFNSHTPIIPQKYARIRYVSKHNNELLEDKIRVNRQWYGKGPRYDYILVNLDGESVSCAQLHSMFTLKVNKEDTLQIALIRILKNLSRNATTGFIHASESTEYRFVSTKCFVRSAYVHPPTRDHPRYIVNDFIDPDIQCVHVLTGHTSLVGLLGLSYSYLVSAATDSTIRVWDPPSGELLHTLAAHTGPITCLQHDEFKILSGSSGTLKMWDIRDGTNVRTFLAGTNGIRQVAFDGRWCVAAPNRHEGTFIDVWDFGNGIIGDGEQEWVGKIALMAKTGTVNPRTLR</sequence>
<dbReference type="SUPFAM" id="SSF50978">
    <property type="entry name" value="WD40 repeat-like"/>
    <property type="match status" value="1"/>
</dbReference>
<dbReference type="GO" id="GO:0005634">
    <property type="term" value="C:nucleus"/>
    <property type="evidence" value="ECO:0007669"/>
    <property type="project" value="TreeGrafter"/>
</dbReference>
<dbReference type="STRING" id="933852.A0A0C3B983"/>
<evidence type="ECO:0000256" key="1">
    <source>
        <dbReference type="ARBA" id="ARBA00022574"/>
    </source>
</evidence>
<dbReference type="HOGENOM" id="CLU_424624_0_0_1"/>
<feature type="repeat" description="WD" evidence="3">
    <location>
        <begin position="501"/>
        <end position="540"/>
    </location>
</feature>
<evidence type="ECO:0000313" key="6">
    <source>
        <dbReference type="Proteomes" id="UP000054097"/>
    </source>
</evidence>
<dbReference type="Gene3D" id="2.130.10.10">
    <property type="entry name" value="YVTN repeat-like/Quinoprotein amine dehydrogenase"/>
    <property type="match status" value="1"/>
</dbReference>
<proteinExistence type="predicted"/>
<dbReference type="Pfam" id="PF00400">
    <property type="entry name" value="WD40"/>
    <property type="match status" value="2"/>
</dbReference>
<dbReference type="OrthoDB" id="190105at2759"/>
<dbReference type="PROSITE" id="PS50294">
    <property type="entry name" value="WD_REPEATS_REGION"/>
    <property type="match status" value="1"/>
</dbReference>
<dbReference type="GO" id="GO:1990234">
    <property type="term" value="C:transferase complex"/>
    <property type="evidence" value="ECO:0007669"/>
    <property type="project" value="UniProtKB-ARBA"/>
</dbReference>
<keyword evidence="2" id="KW-0677">Repeat</keyword>
<evidence type="ECO:0000256" key="2">
    <source>
        <dbReference type="ARBA" id="ARBA00022737"/>
    </source>
</evidence>
<dbReference type="PANTHER" id="PTHR22847">
    <property type="entry name" value="WD40 REPEAT PROTEIN"/>
    <property type="match status" value="1"/>
</dbReference>
<dbReference type="InterPro" id="IPR015943">
    <property type="entry name" value="WD40/YVTN_repeat-like_dom_sf"/>
</dbReference>
<feature type="region of interest" description="Disordered" evidence="4">
    <location>
        <begin position="1"/>
        <end position="99"/>
    </location>
</feature>
<reference evidence="5 6" key="1">
    <citation type="submission" date="2014-04" db="EMBL/GenBank/DDBJ databases">
        <authorList>
            <consortium name="DOE Joint Genome Institute"/>
            <person name="Kuo A."/>
            <person name="Zuccaro A."/>
            <person name="Kohler A."/>
            <person name="Nagy L.G."/>
            <person name="Floudas D."/>
            <person name="Copeland A."/>
            <person name="Barry K.W."/>
            <person name="Cichocki N."/>
            <person name="Veneault-Fourrey C."/>
            <person name="LaButti K."/>
            <person name="Lindquist E.A."/>
            <person name="Lipzen A."/>
            <person name="Lundell T."/>
            <person name="Morin E."/>
            <person name="Murat C."/>
            <person name="Sun H."/>
            <person name="Tunlid A."/>
            <person name="Henrissat B."/>
            <person name="Grigoriev I.V."/>
            <person name="Hibbett D.S."/>
            <person name="Martin F."/>
            <person name="Nordberg H.P."/>
            <person name="Cantor M.N."/>
            <person name="Hua S.X."/>
        </authorList>
    </citation>
    <scope>NUCLEOTIDE SEQUENCE [LARGE SCALE GENOMIC DNA]</scope>
    <source>
        <strain evidence="5 6">MAFF 305830</strain>
    </source>
</reference>
<evidence type="ECO:0000313" key="5">
    <source>
        <dbReference type="EMBL" id="KIM28634.1"/>
    </source>
</evidence>
<gene>
    <name evidence="5" type="ORF">M408DRAFT_308049</name>
</gene>
<name>A0A0C3B983_SERVB</name>
<organism evidence="5 6">
    <name type="scientific">Serendipita vermifera MAFF 305830</name>
    <dbReference type="NCBI Taxonomy" id="933852"/>
    <lineage>
        <taxon>Eukaryota</taxon>
        <taxon>Fungi</taxon>
        <taxon>Dikarya</taxon>
        <taxon>Basidiomycota</taxon>
        <taxon>Agaricomycotina</taxon>
        <taxon>Agaricomycetes</taxon>
        <taxon>Sebacinales</taxon>
        <taxon>Serendipitaceae</taxon>
        <taxon>Serendipita</taxon>
    </lineage>
</organism>
<keyword evidence="1 3" id="KW-0853">WD repeat</keyword>
<accession>A0A0C3B983</accession>
<dbReference type="SMART" id="SM00320">
    <property type="entry name" value="WD40"/>
    <property type="match status" value="2"/>
</dbReference>